<keyword evidence="2" id="KW-1185">Reference proteome</keyword>
<accession>A0A151UFS6</accession>
<evidence type="ECO:0000313" key="2">
    <source>
        <dbReference type="Proteomes" id="UP000075243"/>
    </source>
</evidence>
<name>A0A151UFS6_CAJCA</name>
<evidence type="ECO:0000313" key="1">
    <source>
        <dbReference type="EMBL" id="KYP78157.1"/>
    </source>
</evidence>
<protein>
    <submittedName>
        <fullName evidence="1">Uncharacterized protein</fullName>
    </submittedName>
</protein>
<sequence length="66" mass="7884">MVTNHYFIVQWWRPFFLANVEKVQKVVVWVRIPRLPIELYNSRFLHRVGGILGSIFKINKLTSIQS</sequence>
<comment type="caution">
    <text evidence="1">The sequence shown here is derived from an EMBL/GenBank/DDBJ whole genome shotgun (WGS) entry which is preliminary data.</text>
</comment>
<dbReference type="InterPro" id="IPR040256">
    <property type="entry name" value="At4g02000-like"/>
</dbReference>
<proteinExistence type="predicted"/>
<dbReference type="Gramene" id="C.cajan_47460.t">
    <property type="protein sequence ID" value="C.cajan_47460.t.cds1"/>
    <property type="gene ID" value="C.cajan_47460"/>
</dbReference>
<reference evidence="1" key="1">
    <citation type="journal article" date="2012" name="Nat. Biotechnol.">
        <title>Draft genome sequence of pigeonpea (Cajanus cajan), an orphan legume crop of resource-poor farmers.</title>
        <authorList>
            <person name="Varshney R.K."/>
            <person name="Chen W."/>
            <person name="Li Y."/>
            <person name="Bharti A.K."/>
            <person name="Saxena R.K."/>
            <person name="Schlueter J.A."/>
            <person name="Donoghue M.T."/>
            <person name="Azam S."/>
            <person name="Fan G."/>
            <person name="Whaley A.M."/>
            <person name="Farmer A.D."/>
            <person name="Sheridan J."/>
            <person name="Iwata A."/>
            <person name="Tuteja R."/>
            <person name="Penmetsa R.V."/>
            <person name="Wu W."/>
            <person name="Upadhyaya H.D."/>
            <person name="Yang S.P."/>
            <person name="Shah T."/>
            <person name="Saxena K.B."/>
            <person name="Michael T."/>
            <person name="McCombie W.R."/>
            <person name="Yang B."/>
            <person name="Zhang G."/>
            <person name="Yang H."/>
            <person name="Wang J."/>
            <person name="Spillane C."/>
            <person name="Cook D.R."/>
            <person name="May G.D."/>
            <person name="Xu X."/>
            <person name="Jackson S.A."/>
        </authorList>
    </citation>
    <scope>NUCLEOTIDE SEQUENCE [LARGE SCALE GENOMIC DNA]</scope>
</reference>
<dbReference type="PANTHER" id="PTHR31286">
    <property type="entry name" value="GLYCINE-RICH CELL WALL STRUCTURAL PROTEIN 1.8-LIKE"/>
    <property type="match status" value="1"/>
</dbReference>
<dbReference type="PANTHER" id="PTHR31286:SF99">
    <property type="entry name" value="DUF4283 DOMAIN-CONTAINING PROTEIN"/>
    <property type="match status" value="1"/>
</dbReference>
<dbReference type="Proteomes" id="UP000075243">
    <property type="component" value="Unassembled WGS sequence"/>
</dbReference>
<organism evidence="1 2">
    <name type="scientific">Cajanus cajan</name>
    <name type="common">Pigeon pea</name>
    <name type="synonym">Cajanus indicus</name>
    <dbReference type="NCBI Taxonomy" id="3821"/>
    <lineage>
        <taxon>Eukaryota</taxon>
        <taxon>Viridiplantae</taxon>
        <taxon>Streptophyta</taxon>
        <taxon>Embryophyta</taxon>
        <taxon>Tracheophyta</taxon>
        <taxon>Spermatophyta</taxon>
        <taxon>Magnoliopsida</taxon>
        <taxon>eudicotyledons</taxon>
        <taxon>Gunneridae</taxon>
        <taxon>Pentapetalae</taxon>
        <taxon>rosids</taxon>
        <taxon>fabids</taxon>
        <taxon>Fabales</taxon>
        <taxon>Fabaceae</taxon>
        <taxon>Papilionoideae</taxon>
        <taxon>50 kb inversion clade</taxon>
        <taxon>NPAAA clade</taxon>
        <taxon>indigoferoid/millettioid clade</taxon>
        <taxon>Phaseoleae</taxon>
        <taxon>Cajanus</taxon>
    </lineage>
</organism>
<gene>
    <name evidence="1" type="ORF">KK1_049466</name>
</gene>
<dbReference type="EMBL" id="AGCT01043814">
    <property type="protein sequence ID" value="KYP78157.1"/>
    <property type="molecule type" value="Genomic_DNA"/>
</dbReference>
<dbReference type="AlphaFoldDB" id="A0A151UFS6"/>